<reference evidence="3 4" key="1">
    <citation type="journal article" date="2010" name="Nat. Biotechnol.">
        <title>Genome sequence of the model mushroom Schizophyllum commune.</title>
        <authorList>
            <person name="Ohm R.A."/>
            <person name="de Jong J.F."/>
            <person name="Lugones L.G."/>
            <person name="Aerts A."/>
            <person name="Kothe E."/>
            <person name="Stajich J.E."/>
            <person name="de Vries R.P."/>
            <person name="Record E."/>
            <person name="Levasseur A."/>
            <person name="Baker S.E."/>
            <person name="Bartholomew K.A."/>
            <person name="Coutinho P.M."/>
            <person name="Erdmann S."/>
            <person name="Fowler T.J."/>
            <person name="Gathman A.C."/>
            <person name="Lombard V."/>
            <person name="Henrissat B."/>
            <person name="Knabe N."/>
            <person name="Kuees U."/>
            <person name="Lilly W.W."/>
            <person name="Lindquist E."/>
            <person name="Lucas S."/>
            <person name="Magnuson J.K."/>
            <person name="Piumi F."/>
            <person name="Raudaskoski M."/>
            <person name="Salamov A."/>
            <person name="Schmutz J."/>
            <person name="Schwarze F.W.M.R."/>
            <person name="vanKuyk P.A."/>
            <person name="Horton J.S."/>
            <person name="Grigoriev I.V."/>
            <person name="Woesten H.A.B."/>
        </authorList>
    </citation>
    <scope>NUCLEOTIDE SEQUENCE [LARGE SCALE GENOMIC DNA]</scope>
    <source>
        <strain evidence="4">H4-8 / FGSC 9210</strain>
    </source>
</reference>
<dbReference type="KEGG" id="scm:SCHCO_01217575"/>
<dbReference type="InParanoid" id="D8QK97"/>
<proteinExistence type="predicted"/>
<dbReference type="Proteomes" id="UP000007431">
    <property type="component" value="Unassembled WGS sequence"/>
</dbReference>
<dbReference type="VEuPathDB" id="FungiDB:SCHCODRAFT_01217575"/>
<name>D8QK97_SCHCM</name>
<dbReference type="GeneID" id="9593294"/>
<keyword evidence="2" id="KW-0732">Signal</keyword>
<keyword evidence="1" id="KW-0472">Membrane</keyword>
<evidence type="ECO:0000313" key="4">
    <source>
        <dbReference type="Proteomes" id="UP000007431"/>
    </source>
</evidence>
<dbReference type="AlphaFoldDB" id="D8QK97"/>
<organism evidence="4">
    <name type="scientific">Schizophyllum commune (strain H4-8 / FGSC 9210)</name>
    <name type="common">Split gill fungus</name>
    <dbReference type="NCBI Taxonomy" id="578458"/>
    <lineage>
        <taxon>Eukaryota</taxon>
        <taxon>Fungi</taxon>
        <taxon>Dikarya</taxon>
        <taxon>Basidiomycota</taxon>
        <taxon>Agaricomycotina</taxon>
        <taxon>Agaricomycetes</taxon>
        <taxon>Agaricomycetidae</taxon>
        <taxon>Agaricales</taxon>
        <taxon>Schizophyllaceae</taxon>
        <taxon>Schizophyllum</taxon>
    </lineage>
</organism>
<dbReference type="EMBL" id="GL377316">
    <property type="protein sequence ID" value="EFI91674.1"/>
    <property type="molecule type" value="Genomic_DNA"/>
</dbReference>
<feature type="transmembrane region" description="Helical" evidence="1">
    <location>
        <begin position="91"/>
        <end position="112"/>
    </location>
</feature>
<keyword evidence="4" id="KW-1185">Reference proteome</keyword>
<keyword evidence="1" id="KW-0812">Transmembrane</keyword>
<dbReference type="RefSeq" id="XP_003026577.1">
    <property type="nucleotide sequence ID" value="XM_003026531.1"/>
</dbReference>
<sequence>MSVARAILSTGLVVLDQVAFGASAAPGIYHTPCGPTARSSSPGHSRQTQRTLLSALALFEWLAVLDLQHSAYHGHSSPLAFLTHACQTRSYAAPGIAACVLGVLLAALGALIRWDAGAVSSGVPRVSRASPVQSRWHTFARHPEEAGALLFVAGAALTHLTEGGVLVGCTPSWETGMGKAVAALLCGALALRASAGEVRMREREMRVAFGRRWSSYTSVVRWKVIPGVY</sequence>
<evidence type="ECO:0000256" key="2">
    <source>
        <dbReference type="SAM" id="SignalP"/>
    </source>
</evidence>
<evidence type="ECO:0000313" key="3">
    <source>
        <dbReference type="EMBL" id="EFI91674.1"/>
    </source>
</evidence>
<accession>D8QK97</accession>
<protein>
    <recommendedName>
        <fullName evidence="5">Protein-S-isoprenylcysteine O-methyltransferase</fullName>
    </recommendedName>
</protein>
<evidence type="ECO:0000256" key="1">
    <source>
        <dbReference type="SAM" id="Phobius"/>
    </source>
</evidence>
<dbReference type="HOGENOM" id="CLU_1210397_0_0_1"/>
<feature type="signal peptide" evidence="2">
    <location>
        <begin position="1"/>
        <end position="24"/>
    </location>
</feature>
<feature type="chain" id="PRO_5003121010" description="Protein-S-isoprenylcysteine O-methyltransferase" evidence="2">
    <location>
        <begin position="25"/>
        <end position="229"/>
    </location>
</feature>
<evidence type="ECO:0008006" key="5">
    <source>
        <dbReference type="Google" id="ProtNLM"/>
    </source>
</evidence>
<dbReference type="Gene3D" id="1.20.120.1630">
    <property type="match status" value="1"/>
</dbReference>
<keyword evidence="1" id="KW-1133">Transmembrane helix</keyword>
<gene>
    <name evidence="3" type="ORF">SCHCODRAFT_258821</name>
</gene>
<dbReference type="OrthoDB" id="2994978at2759"/>